<dbReference type="AlphaFoldDB" id="A0A2Z7B7M6"/>
<gene>
    <name evidence="2" type="ORF">F511_04222</name>
</gene>
<feature type="compositionally biased region" description="Low complexity" evidence="1">
    <location>
        <begin position="22"/>
        <end position="31"/>
    </location>
</feature>
<proteinExistence type="predicted"/>
<organism evidence="2 3">
    <name type="scientific">Dorcoceras hygrometricum</name>
    <dbReference type="NCBI Taxonomy" id="472368"/>
    <lineage>
        <taxon>Eukaryota</taxon>
        <taxon>Viridiplantae</taxon>
        <taxon>Streptophyta</taxon>
        <taxon>Embryophyta</taxon>
        <taxon>Tracheophyta</taxon>
        <taxon>Spermatophyta</taxon>
        <taxon>Magnoliopsida</taxon>
        <taxon>eudicotyledons</taxon>
        <taxon>Gunneridae</taxon>
        <taxon>Pentapetalae</taxon>
        <taxon>asterids</taxon>
        <taxon>lamiids</taxon>
        <taxon>Lamiales</taxon>
        <taxon>Gesneriaceae</taxon>
        <taxon>Didymocarpoideae</taxon>
        <taxon>Trichosporeae</taxon>
        <taxon>Loxocarpinae</taxon>
        <taxon>Dorcoceras</taxon>
    </lineage>
</organism>
<evidence type="ECO:0000256" key="1">
    <source>
        <dbReference type="SAM" id="MobiDB-lite"/>
    </source>
</evidence>
<feature type="compositionally biased region" description="Polar residues" evidence="1">
    <location>
        <begin position="42"/>
        <end position="61"/>
    </location>
</feature>
<reference evidence="2 3" key="1">
    <citation type="journal article" date="2015" name="Proc. Natl. Acad. Sci. U.S.A.">
        <title>The resurrection genome of Boea hygrometrica: A blueprint for survival of dehydration.</title>
        <authorList>
            <person name="Xiao L."/>
            <person name="Yang G."/>
            <person name="Zhang L."/>
            <person name="Yang X."/>
            <person name="Zhao S."/>
            <person name="Ji Z."/>
            <person name="Zhou Q."/>
            <person name="Hu M."/>
            <person name="Wang Y."/>
            <person name="Chen M."/>
            <person name="Xu Y."/>
            <person name="Jin H."/>
            <person name="Xiao X."/>
            <person name="Hu G."/>
            <person name="Bao F."/>
            <person name="Hu Y."/>
            <person name="Wan P."/>
            <person name="Li L."/>
            <person name="Deng X."/>
            <person name="Kuang T."/>
            <person name="Xiang C."/>
            <person name="Zhu J.K."/>
            <person name="Oliver M.J."/>
            <person name="He Y."/>
        </authorList>
    </citation>
    <scope>NUCLEOTIDE SEQUENCE [LARGE SCALE GENOMIC DNA]</scope>
    <source>
        <strain evidence="3">cv. XS01</strain>
    </source>
</reference>
<protein>
    <submittedName>
        <fullName evidence="2">Uncharacterized protein</fullName>
    </submittedName>
</protein>
<keyword evidence="3" id="KW-1185">Reference proteome</keyword>
<name>A0A2Z7B7M6_9LAMI</name>
<feature type="region of interest" description="Disordered" evidence="1">
    <location>
        <begin position="213"/>
        <end position="234"/>
    </location>
</feature>
<dbReference type="Proteomes" id="UP000250235">
    <property type="component" value="Unassembled WGS sequence"/>
</dbReference>
<evidence type="ECO:0000313" key="2">
    <source>
        <dbReference type="EMBL" id="KZV30183.1"/>
    </source>
</evidence>
<accession>A0A2Z7B7M6</accession>
<sequence length="234" mass="25713">MDILRECPLAGSQHAAVPPQVSSGGSSRGRSFLAPQERIGETQFSPFQQPGPSSFEQSSKPHFSGPQHAQVLKRRRFKSIQIWVAMRRRFGDFLRDAMRCLLAIQMRLELSWKNIAKEAPLCSLLAFEKICFCRSGYHDFSTGRGVDPAGNAAPGSDKFHEEIGTSTAGGFDLLIRSTTGIPIPSPVCTRKLDEYFKDGISLPKRSERDFLRRRAAAAGSDGGGGGGEERKEKI</sequence>
<dbReference type="EMBL" id="KV008482">
    <property type="protein sequence ID" value="KZV30183.1"/>
    <property type="molecule type" value="Genomic_DNA"/>
</dbReference>
<evidence type="ECO:0000313" key="3">
    <source>
        <dbReference type="Proteomes" id="UP000250235"/>
    </source>
</evidence>
<feature type="region of interest" description="Disordered" evidence="1">
    <location>
        <begin position="10"/>
        <end position="70"/>
    </location>
</feature>